<sequence length="412" mass="46772">MIEIAITDFFTLKQAQVFHFYRTKPFKIMILSGGVRSGKSFVNNVLFMNELKRVALQAEKEGNNHPRFILAGASSGSIYNNVVSELQTQFGITLNADKHNHYHLFGVDIVPVYTGSINGLKSARGFTAYGAYVNEASLANEAVFNEIQNRCSKGGSHIICDTNPDIPTHWLKTNYIDNKNPDAGVVSFNFTIDDNTTLASDYVKSMKASKIGVFYDRDILGLWATGDGIVYQDFNKDTMVVDEVPDDLEYYCGVDWGFAKGHENVITVMGDDPDTDISYLIGVYKSTGKYIDYWVDIAQQIQDKRGYGINFWCDSARPEYVSYFQQQDIQARNADKSVMDGIEYCSSRIKLGKFKVLRSCAEPFLDDLYQYVWDPVKGVPKKEHDNVMDSFRYGLYNQHKQLDNEFIPNIYI</sequence>
<gene>
    <name evidence="1" type="ORF">HMPREF0514_10306</name>
</gene>
<dbReference type="EMBL" id="ACGO02000001">
    <property type="protein sequence ID" value="EFJ69862.1"/>
    <property type="molecule type" value="Genomic_DNA"/>
</dbReference>
<name>A0AA86ZS81_9LACO</name>
<dbReference type="InterPro" id="IPR006437">
    <property type="entry name" value="Phage_terminase_lsu"/>
</dbReference>
<organism evidence="1 2">
    <name type="scientific">Lactobacillus paragasseri JV-V03</name>
    <dbReference type="NCBI Taxonomy" id="525326"/>
    <lineage>
        <taxon>Bacteria</taxon>
        <taxon>Bacillati</taxon>
        <taxon>Bacillota</taxon>
        <taxon>Bacilli</taxon>
        <taxon>Lactobacillales</taxon>
        <taxon>Lactobacillaceae</taxon>
        <taxon>Lactobacillus</taxon>
    </lineage>
</organism>
<dbReference type="Proteomes" id="UP000003672">
    <property type="component" value="Unassembled WGS sequence"/>
</dbReference>
<dbReference type="InterPro" id="IPR027417">
    <property type="entry name" value="P-loop_NTPase"/>
</dbReference>
<dbReference type="Pfam" id="PF03237">
    <property type="entry name" value="Terminase_6N"/>
    <property type="match status" value="1"/>
</dbReference>
<protein>
    <submittedName>
        <fullName evidence="1">Phage terminase, large subunit, PBSX family</fullName>
    </submittedName>
</protein>
<reference evidence="1 2" key="1">
    <citation type="submission" date="2010-06" db="EMBL/GenBank/DDBJ databases">
        <authorList>
            <person name="Muzny D."/>
            <person name="Qin X."/>
            <person name="Buhay C."/>
            <person name="Dugan-Rocha S."/>
            <person name="Ding Y."/>
            <person name="Chen G."/>
            <person name="Hawes A."/>
            <person name="Holder M."/>
            <person name="Jhangiani S."/>
            <person name="Johnson A."/>
            <person name="Khan Z."/>
            <person name="Li Z."/>
            <person name="Liu W."/>
            <person name="Liu X."/>
            <person name="Perez L."/>
            <person name="Shen H."/>
            <person name="Wang Q."/>
            <person name="Watt J."/>
            <person name="Xi L."/>
            <person name="Xin Y."/>
            <person name="Zhou J."/>
            <person name="Deng J."/>
            <person name="Jiang H."/>
            <person name="Liu Y."/>
            <person name="Qu J."/>
            <person name="Song X.-Z."/>
            <person name="Zhang L."/>
            <person name="Villasana D."/>
            <person name="Johnson A."/>
            <person name="Liu J."/>
            <person name="Liyanage D."/>
            <person name="Lorensuhewa L."/>
            <person name="Robinson T."/>
            <person name="Song A."/>
            <person name="Song B.-B."/>
            <person name="Dinh H."/>
            <person name="Thornton R."/>
            <person name="Coyle M."/>
            <person name="Francisco L."/>
            <person name="Jackson L."/>
            <person name="Javaid M."/>
            <person name="Korchina V."/>
            <person name="Kovar C."/>
            <person name="Mata R."/>
            <person name="Mathew T."/>
            <person name="Ngo R."/>
            <person name="Nguyen L."/>
            <person name="Nguyen N."/>
            <person name="Okwuonu G."/>
            <person name="Ongeri F."/>
            <person name="Pham C."/>
            <person name="Simmons D."/>
            <person name="Wilczek-Boney K."/>
            <person name="Hale W."/>
            <person name="Jakkamsetti A."/>
            <person name="Pham P."/>
            <person name="Ruth R."/>
            <person name="San Lucas F."/>
            <person name="Warren J."/>
            <person name="Zhang J."/>
            <person name="Zhao Z."/>
            <person name="Zhou C."/>
            <person name="Zhu D."/>
            <person name="Lee S."/>
            <person name="Bess C."/>
            <person name="Blankenburg K."/>
            <person name="Forbes L."/>
            <person name="Fu Q."/>
            <person name="Gubbala S."/>
            <person name="Hirani K."/>
            <person name="Jayaseelan J.C."/>
            <person name="Lara F."/>
            <person name="Munidasa M."/>
            <person name="Palculict T."/>
            <person name="Patil S."/>
            <person name="Pu L.-L."/>
            <person name="Saada N."/>
            <person name="Tang L."/>
            <person name="Weissenberger G."/>
            <person name="Zhu Y."/>
            <person name="Hemphill L."/>
            <person name="Shang Y."/>
            <person name="Youmans B."/>
            <person name="Ayvaz T."/>
            <person name="Ross M."/>
            <person name="Santibanez J."/>
            <person name="Aqrawi P."/>
            <person name="Gross S."/>
            <person name="Joshi V."/>
            <person name="Fowler G."/>
            <person name="Nazareth L."/>
            <person name="Reid J."/>
            <person name="Worley K."/>
            <person name="Petrosino J."/>
            <person name="Highlander S."/>
            <person name="Gibbs R."/>
        </authorList>
    </citation>
    <scope>NUCLEOTIDE SEQUENCE [LARGE SCALE GENOMIC DNA]</scope>
    <source>
        <strain evidence="1 2">JV-V03</strain>
    </source>
</reference>
<dbReference type="Gene3D" id="3.30.420.280">
    <property type="match status" value="1"/>
</dbReference>
<evidence type="ECO:0000313" key="1">
    <source>
        <dbReference type="EMBL" id="EFJ69862.1"/>
    </source>
</evidence>
<dbReference type="NCBIfam" id="TIGR01547">
    <property type="entry name" value="phage_term_2"/>
    <property type="match status" value="1"/>
</dbReference>
<dbReference type="Gene3D" id="3.40.50.300">
    <property type="entry name" value="P-loop containing nucleotide triphosphate hydrolases"/>
    <property type="match status" value="1"/>
</dbReference>
<evidence type="ECO:0000313" key="2">
    <source>
        <dbReference type="Proteomes" id="UP000003672"/>
    </source>
</evidence>
<accession>A0AA86ZS81</accession>
<proteinExistence type="predicted"/>
<dbReference type="AlphaFoldDB" id="A0AA86ZS81"/>
<dbReference type="RefSeq" id="WP_003648519.1">
    <property type="nucleotide sequence ID" value="NZ_CP040500.1"/>
</dbReference>
<comment type="caution">
    <text evidence="1">The sequence shown here is derived from an EMBL/GenBank/DDBJ whole genome shotgun (WGS) entry which is preliminary data.</text>
</comment>